<keyword evidence="12" id="KW-0460">Magnesium</keyword>
<dbReference type="PROSITE" id="PS01012">
    <property type="entry name" value="FOLYLPOLYGLU_SYNT_2"/>
    <property type="match status" value="1"/>
</dbReference>
<evidence type="ECO:0000256" key="21">
    <source>
        <dbReference type="PIRNR" id="PIRNR001563"/>
    </source>
</evidence>
<dbReference type="GO" id="GO:0016874">
    <property type="term" value="F:ligase activity"/>
    <property type="evidence" value="ECO:0007669"/>
    <property type="project" value="UniProtKB-KW"/>
</dbReference>
<comment type="function">
    <text evidence="1">Functions in two distinct reactions of the de novo folate biosynthetic pathway. Catalyzes the addition of a glutamate residue to dihydropteroate (7,8-dihydropteroate or H2Pte) to form dihydrofolate (7,8-dihydrofolate monoglutamate or H2Pte-Glu). Also catalyzes successive additions of L-glutamate to tetrahydrofolate or 10-formyltetrahydrofolate or 5,10-methylenetetrahydrofolate, leading to folylpolyglutamate derivatives.</text>
</comment>
<dbReference type="Gene3D" id="3.40.1190.10">
    <property type="entry name" value="Mur-like, catalytic domain"/>
    <property type="match status" value="1"/>
</dbReference>
<organism evidence="23 24">
    <name type="scientific">Aureimonas populi</name>
    <dbReference type="NCBI Taxonomy" id="1701758"/>
    <lineage>
        <taxon>Bacteria</taxon>
        <taxon>Pseudomonadati</taxon>
        <taxon>Pseudomonadota</taxon>
        <taxon>Alphaproteobacteria</taxon>
        <taxon>Hyphomicrobiales</taxon>
        <taxon>Aurantimonadaceae</taxon>
        <taxon>Aureimonas</taxon>
    </lineage>
</organism>
<keyword evidence="13" id="KW-0289">Folate biosynthesis</keyword>
<comment type="catalytic activity">
    <reaction evidence="17">
        <text>(6S)-5,6,7,8-tetrahydrofolyl-(gamma-L-Glu)(n) + L-glutamate + ATP = (6S)-5,6,7,8-tetrahydrofolyl-(gamma-L-Glu)(n+1) + ADP + phosphate + H(+)</text>
        <dbReference type="Rhea" id="RHEA:10580"/>
        <dbReference type="Rhea" id="RHEA-COMP:14738"/>
        <dbReference type="Rhea" id="RHEA-COMP:14740"/>
        <dbReference type="ChEBI" id="CHEBI:15378"/>
        <dbReference type="ChEBI" id="CHEBI:29985"/>
        <dbReference type="ChEBI" id="CHEBI:30616"/>
        <dbReference type="ChEBI" id="CHEBI:43474"/>
        <dbReference type="ChEBI" id="CHEBI:141005"/>
        <dbReference type="ChEBI" id="CHEBI:456216"/>
        <dbReference type="EC" id="6.3.2.17"/>
    </reaction>
</comment>
<evidence type="ECO:0000256" key="6">
    <source>
        <dbReference type="ARBA" id="ARBA00013025"/>
    </source>
</evidence>
<protein>
    <recommendedName>
        <fullName evidence="7">Dihydrofolate synthase/folylpolyglutamate synthase</fullName>
        <ecNumber evidence="5">6.3.2.12</ecNumber>
        <ecNumber evidence="6">6.3.2.17</ecNumber>
    </recommendedName>
    <alternativeName>
        <fullName evidence="16">Folylpoly-gamma-glutamate synthetase-dihydrofolate synthetase</fullName>
    </alternativeName>
    <alternativeName>
        <fullName evidence="14">Folylpolyglutamate synthetase</fullName>
    </alternativeName>
    <alternativeName>
        <fullName evidence="15">Tetrahydrofolylpolyglutamate synthase</fullName>
    </alternativeName>
</protein>
<dbReference type="PANTHER" id="PTHR11136">
    <property type="entry name" value="FOLYLPOLYGLUTAMATE SYNTHASE-RELATED"/>
    <property type="match status" value="1"/>
</dbReference>
<comment type="pathway">
    <text evidence="2">Cofactor biosynthesis; tetrahydrofolate biosynthesis; 7,8-dihydrofolate from 2-amino-4-hydroxy-6-hydroxymethyl-7,8-dihydropteridine diphosphate and 4-aminobenzoate: step 2/2.</text>
</comment>
<evidence type="ECO:0000259" key="22">
    <source>
        <dbReference type="Pfam" id="PF02875"/>
    </source>
</evidence>
<reference evidence="24" key="1">
    <citation type="journal article" date="2019" name="Int. J. Syst. Evol. Microbiol.">
        <title>The Global Catalogue of Microorganisms (GCM) 10K type strain sequencing project: providing services to taxonomists for standard genome sequencing and annotation.</title>
        <authorList>
            <consortium name="The Broad Institute Genomics Platform"/>
            <consortium name="The Broad Institute Genome Sequencing Center for Infectious Disease"/>
            <person name="Wu L."/>
            <person name="Ma J."/>
        </authorList>
    </citation>
    <scope>NUCLEOTIDE SEQUENCE [LARGE SCALE GENOMIC DNA]</scope>
    <source>
        <strain evidence="24">ZS-35-S2</strain>
    </source>
</reference>
<keyword evidence="8 21" id="KW-0436">Ligase</keyword>
<evidence type="ECO:0000256" key="4">
    <source>
        <dbReference type="ARBA" id="ARBA00008276"/>
    </source>
</evidence>
<evidence type="ECO:0000313" key="23">
    <source>
        <dbReference type="EMBL" id="MFD2238855.1"/>
    </source>
</evidence>
<dbReference type="SUPFAM" id="SSF53623">
    <property type="entry name" value="MurD-like peptide ligases, catalytic domain"/>
    <property type="match status" value="1"/>
</dbReference>
<evidence type="ECO:0000256" key="18">
    <source>
        <dbReference type="ARBA" id="ARBA00047808"/>
    </source>
</evidence>
<comment type="similarity">
    <text evidence="4 21">Belongs to the folylpolyglutamate synthase family.</text>
</comment>
<keyword evidence="9" id="KW-0479">Metal-binding</keyword>
<comment type="catalytic activity">
    <reaction evidence="19">
        <text>(6R)-5,10-methylenetetrahydrofolyl-(gamma-L-Glu)(n) + L-glutamate + ATP = (6R)-5,10-methylenetetrahydrofolyl-(gamma-L-Glu)(n+1) + ADP + phosphate + H(+)</text>
        <dbReference type="Rhea" id="RHEA:51912"/>
        <dbReference type="Rhea" id="RHEA-COMP:13257"/>
        <dbReference type="Rhea" id="RHEA-COMP:13258"/>
        <dbReference type="ChEBI" id="CHEBI:15378"/>
        <dbReference type="ChEBI" id="CHEBI:29985"/>
        <dbReference type="ChEBI" id="CHEBI:30616"/>
        <dbReference type="ChEBI" id="CHEBI:43474"/>
        <dbReference type="ChEBI" id="CHEBI:136572"/>
        <dbReference type="ChEBI" id="CHEBI:456216"/>
        <dbReference type="EC" id="6.3.2.17"/>
    </reaction>
</comment>
<evidence type="ECO:0000256" key="5">
    <source>
        <dbReference type="ARBA" id="ARBA00013023"/>
    </source>
</evidence>
<evidence type="ECO:0000256" key="11">
    <source>
        <dbReference type="ARBA" id="ARBA00022840"/>
    </source>
</evidence>
<comment type="catalytic activity">
    <reaction evidence="20">
        <text>7,8-dihydropteroate + L-glutamate + ATP = 7,8-dihydrofolate + ADP + phosphate + H(+)</text>
        <dbReference type="Rhea" id="RHEA:23584"/>
        <dbReference type="ChEBI" id="CHEBI:15378"/>
        <dbReference type="ChEBI" id="CHEBI:17839"/>
        <dbReference type="ChEBI" id="CHEBI:29985"/>
        <dbReference type="ChEBI" id="CHEBI:30616"/>
        <dbReference type="ChEBI" id="CHEBI:43474"/>
        <dbReference type="ChEBI" id="CHEBI:57451"/>
        <dbReference type="ChEBI" id="CHEBI:456216"/>
        <dbReference type="EC" id="6.3.2.12"/>
    </reaction>
</comment>
<dbReference type="PANTHER" id="PTHR11136:SF0">
    <property type="entry name" value="DIHYDROFOLATE SYNTHETASE-RELATED"/>
    <property type="match status" value="1"/>
</dbReference>
<comment type="catalytic activity">
    <reaction evidence="18">
        <text>10-formyltetrahydrofolyl-(gamma-L-Glu)(n) + L-glutamate + ATP = 10-formyltetrahydrofolyl-(gamma-L-Glu)(n+1) + ADP + phosphate + H(+)</text>
        <dbReference type="Rhea" id="RHEA:51904"/>
        <dbReference type="Rhea" id="RHEA-COMP:13088"/>
        <dbReference type="Rhea" id="RHEA-COMP:14300"/>
        <dbReference type="ChEBI" id="CHEBI:15378"/>
        <dbReference type="ChEBI" id="CHEBI:29985"/>
        <dbReference type="ChEBI" id="CHEBI:30616"/>
        <dbReference type="ChEBI" id="CHEBI:43474"/>
        <dbReference type="ChEBI" id="CHEBI:134413"/>
        <dbReference type="ChEBI" id="CHEBI:456216"/>
        <dbReference type="EC" id="6.3.2.17"/>
    </reaction>
</comment>
<dbReference type="InterPro" id="IPR036615">
    <property type="entry name" value="Mur_ligase_C_dom_sf"/>
</dbReference>
<evidence type="ECO:0000256" key="20">
    <source>
        <dbReference type="ARBA" id="ARBA00049161"/>
    </source>
</evidence>
<dbReference type="PIRSF" id="PIRSF001563">
    <property type="entry name" value="Folylpolyglu_synth"/>
    <property type="match status" value="1"/>
</dbReference>
<dbReference type="InterPro" id="IPR004101">
    <property type="entry name" value="Mur_ligase_C"/>
</dbReference>
<evidence type="ECO:0000256" key="19">
    <source>
        <dbReference type="ARBA" id="ARBA00049035"/>
    </source>
</evidence>
<feature type="domain" description="Mur ligase C-terminal" evidence="22">
    <location>
        <begin position="297"/>
        <end position="413"/>
    </location>
</feature>
<dbReference type="InterPro" id="IPR001645">
    <property type="entry name" value="Folylpolyglutamate_synth"/>
</dbReference>
<evidence type="ECO:0000313" key="24">
    <source>
        <dbReference type="Proteomes" id="UP001597371"/>
    </source>
</evidence>
<dbReference type="NCBIfam" id="TIGR01499">
    <property type="entry name" value="folC"/>
    <property type="match status" value="1"/>
</dbReference>
<evidence type="ECO:0000256" key="8">
    <source>
        <dbReference type="ARBA" id="ARBA00022598"/>
    </source>
</evidence>
<comment type="pathway">
    <text evidence="3">Cofactor biosynthesis; tetrahydrofolylpolyglutamate biosynthesis.</text>
</comment>
<evidence type="ECO:0000256" key="9">
    <source>
        <dbReference type="ARBA" id="ARBA00022723"/>
    </source>
</evidence>
<keyword evidence="24" id="KW-1185">Reference proteome</keyword>
<evidence type="ECO:0000256" key="12">
    <source>
        <dbReference type="ARBA" id="ARBA00022842"/>
    </source>
</evidence>
<evidence type="ECO:0000256" key="16">
    <source>
        <dbReference type="ARBA" id="ARBA00032510"/>
    </source>
</evidence>
<accession>A0ABW5CR90</accession>
<proteinExistence type="inferred from homology"/>
<dbReference type="Pfam" id="PF02875">
    <property type="entry name" value="Mur_ligase_C"/>
    <property type="match status" value="1"/>
</dbReference>
<dbReference type="Proteomes" id="UP001597371">
    <property type="component" value="Unassembled WGS sequence"/>
</dbReference>
<dbReference type="RefSeq" id="WP_209740066.1">
    <property type="nucleotide sequence ID" value="NZ_CP072611.1"/>
</dbReference>
<evidence type="ECO:0000256" key="15">
    <source>
        <dbReference type="ARBA" id="ARBA00030592"/>
    </source>
</evidence>
<keyword evidence="11 21" id="KW-0067">ATP-binding</keyword>
<evidence type="ECO:0000256" key="17">
    <source>
        <dbReference type="ARBA" id="ARBA00047493"/>
    </source>
</evidence>
<dbReference type="EC" id="6.3.2.17" evidence="6"/>
<dbReference type="EMBL" id="JBHUIJ010000022">
    <property type="protein sequence ID" value="MFD2238855.1"/>
    <property type="molecule type" value="Genomic_DNA"/>
</dbReference>
<gene>
    <name evidence="23" type="ORF">ACFSKQ_15480</name>
</gene>
<keyword evidence="10 21" id="KW-0547">Nucleotide-binding</keyword>
<evidence type="ECO:0000256" key="13">
    <source>
        <dbReference type="ARBA" id="ARBA00022909"/>
    </source>
</evidence>
<dbReference type="Gene3D" id="3.90.190.20">
    <property type="entry name" value="Mur ligase, C-terminal domain"/>
    <property type="match status" value="1"/>
</dbReference>
<evidence type="ECO:0000256" key="10">
    <source>
        <dbReference type="ARBA" id="ARBA00022741"/>
    </source>
</evidence>
<evidence type="ECO:0000256" key="14">
    <source>
        <dbReference type="ARBA" id="ARBA00030048"/>
    </source>
</evidence>
<dbReference type="InterPro" id="IPR018109">
    <property type="entry name" value="Folylpolyglutamate_synth_CS"/>
</dbReference>
<name>A0ABW5CR90_9HYPH</name>
<comment type="caution">
    <text evidence="23">The sequence shown here is derived from an EMBL/GenBank/DDBJ whole genome shotgun (WGS) entry which is preliminary data.</text>
</comment>
<dbReference type="InterPro" id="IPR036565">
    <property type="entry name" value="Mur-like_cat_sf"/>
</dbReference>
<evidence type="ECO:0000256" key="1">
    <source>
        <dbReference type="ARBA" id="ARBA00002714"/>
    </source>
</evidence>
<evidence type="ECO:0000256" key="2">
    <source>
        <dbReference type="ARBA" id="ARBA00004799"/>
    </source>
</evidence>
<sequence>MLRHPKGTDLALERIRRLLSALGEPQRRLPPVIHVAGTNGKGSVVAFSRAILEAAGLSVHVHTSPHLVSWHERYRLGRADGPGRLVEDAVLAEAIARVGQANGDEPITVFEVLTAVTFLLFSEHPADAALIEVGLGGRFDATNVIENPAATLVSSVSLDHQSYLGDRVELIAAEKAGIFKRGAPAVVGLQGESVALDVLRARAGRAGAPLHVYGEDFFAFEERGRLVYQDERGLLDLPLPRLNGRHQLANAALALAGLRAGGFDPSEEAVAEGIARAEWPGRLQRITSGPLHALAVPGAEVWIDGGHNPGAGVAIAEAMAEMEDRVPRPLFLISGMLSTKDPIGFFEAFSGMARRVFTVPIVSSEAGMPADELADAAIEAGLDAEPCDSVAEAIALVSTGWRSQPAPRFLICGSLYLIGEVLAESGLAPQ</sequence>
<dbReference type="EC" id="6.3.2.12" evidence="5"/>
<dbReference type="SUPFAM" id="SSF53244">
    <property type="entry name" value="MurD-like peptide ligases, peptide-binding domain"/>
    <property type="match status" value="1"/>
</dbReference>
<evidence type="ECO:0000256" key="3">
    <source>
        <dbReference type="ARBA" id="ARBA00005150"/>
    </source>
</evidence>
<evidence type="ECO:0000256" key="7">
    <source>
        <dbReference type="ARBA" id="ARBA00019357"/>
    </source>
</evidence>